<accession>A0ABV4CW42</accession>
<dbReference type="EMBL" id="JBGEHV010000112">
    <property type="protein sequence ID" value="MEY8043614.1"/>
    <property type="molecule type" value="Genomic_DNA"/>
</dbReference>
<comment type="caution">
    <text evidence="1">The sequence shown here is derived from an EMBL/GenBank/DDBJ whole genome shotgun (WGS) entry which is preliminary data.</text>
</comment>
<gene>
    <name evidence="1" type="ORF">AB8O55_29765</name>
</gene>
<name>A0ABV4CW42_9PSEU</name>
<evidence type="ECO:0000313" key="2">
    <source>
        <dbReference type="Proteomes" id="UP001564626"/>
    </source>
</evidence>
<organism evidence="1 2">
    <name type="scientific">Saccharopolyspora cebuensis</name>
    <dbReference type="NCBI Taxonomy" id="418759"/>
    <lineage>
        <taxon>Bacteria</taxon>
        <taxon>Bacillati</taxon>
        <taxon>Actinomycetota</taxon>
        <taxon>Actinomycetes</taxon>
        <taxon>Pseudonocardiales</taxon>
        <taxon>Pseudonocardiaceae</taxon>
        <taxon>Saccharopolyspora</taxon>
    </lineage>
</organism>
<dbReference type="RefSeq" id="WP_345364297.1">
    <property type="nucleotide sequence ID" value="NZ_BAABII010000010.1"/>
</dbReference>
<keyword evidence="2" id="KW-1185">Reference proteome</keyword>
<proteinExistence type="predicted"/>
<evidence type="ECO:0000313" key="1">
    <source>
        <dbReference type="EMBL" id="MEY8043614.1"/>
    </source>
</evidence>
<reference evidence="1 2" key="1">
    <citation type="submission" date="2024-08" db="EMBL/GenBank/DDBJ databases">
        <title>Genome mining of Saccharopolyspora cebuensis PGLac3 from Nigerian medicinal plant.</title>
        <authorList>
            <person name="Ezeobiora C.E."/>
            <person name="Igbokwe N.H."/>
            <person name="Amin D.H."/>
            <person name="Mendie U.E."/>
        </authorList>
    </citation>
    <scope>NUCLEOTIDE SEQUENCE [LARGE SCALE GENOMIC DNA]</scope>
    <source>
        <strain evidence="1 2">PGLac3</strain>
    </source>
</reference>
<dbReference type="Proteomes" id="UP001564626">
    <property type="component" value="Unassembled WGS sequence"/>
</dbReference>
<protein>
    <submittedName>
        <fullName evidence="1">Uncharacterized protein</fullName>
    </submittedName>
</protein>
<sequence length="53" mass="5353">MSEVANFGVAVLGSAVEHGEGLVFGDLVAFHDDAERLADALPGADRGAAARVT</sequence>